<comment type="caution">
    <text evidence="1">The sequence shown here is derived from an EMBL/GenBank/DDBJ whole genome shotgun (WGS) entry which is preliminary data.</text>
</comment>
<proteinExistence type="predicted"/>
<organism evidence="1 2">
    <name type="scientific">Choristoneura fumiferana</name>
    <name type="common">Spruce budworm moth</name>
    <name type="synonym">Archips fumiferana</name>
    <dbReference type="NCBI Taxonomy" id="7141"/>
    <lineage>
        <taxon>Eukaryota</taxon>
        <taxon>Metazoa</taxon>
        <taxon>Ecdysozoa</taxon>
        <taxon>Arthropoda</taxon>
        <taxon>Hexapoda</taxon>
        <taxon>Insecta</taxon>
        <taxon>Pterygota</taxon>
        <taxon>Neoptera</taxon>
        <taxon>Endopterygota</taxon>
        <taxon>Lepidoptera</taxon>
        <taxon>Glossata</taxon>
        <taxon>Ditrysia</taxon>
        <taxon>Tortricoidea</taxon>
        <taxon>Tortricidae</taxon>
        <taxon>Tortricinae</taxon>
        <taxon>Choristoneura</taxon>
    </lineage>
</organism>
<name>A0ACC0J9E3_CHOFU</name>
<sequence length="163" mass="18503">MTMGGEYSLNPFESLSSGDHSIRLDCESFYEDDPNELTVDDFASLKKHGLVSDKRDANEPIAARLLEYYVSERSPVKTVGQLISDPVQRTSMPIANNVVQEHLKKPAFWYRMVLQRKEKAAEMGVKRDSKLVYAFTQLPVFPPAVWQNLGKTNQLNKRGGRLI</sequence>
<dbReference type="Proteomes" id="UP001064048">
    <property type="component" value="Chromosome 13"/>
</dbReference>
<reference evidence="1 2" key="1">
    <citation type="journal article" date="2022" name="Genome Biol. Evol.">
        <title>The Spruce Budworm Genome: Reconstructing the Evolutionary History of Antifreeze Proteins.</title>
        <authorList>
            <person name="Beliveau C."/>
            <person name="Gagne P."/>
            <person name="Picq S."/>
            <person name="Vernygora O."/>
            <person name="Keeling C.I."/>
            <person name="Pinkney K."/>
            <person name="Doucet D."/>
            <person name="Wen F."/>
            <person name="Johnston J.S."/>
            <person name="Maaroufi H."/>
            <person name="Boyle B."/>
            <person name="Laroche J."/>
            <person name="Dewar K."/>
            <person name="Juretic N."/>
            <person name="Blackburn G."/>
            <person name="Nisole A."/>
            <person name="Brunet B."/>
            <person name="Brandao M."/>
            <person name="Lumley L."/>
            <person name="Duan J."/>
            <person name="Quan G."/>
            <person name="Lucarotti C.J."/>
            <person name="Roe A.D."/>
            <person name="Sperling F.A.H."/>
            <person name="Levesque R.C."/>
            <person name="Cusson M."/>
        </authorList>
    </citation>
    <scope>NUCLEOTIDE SEQUENCE [LARGE SCALE GENOMIC DNA]</scope>
    <source>
        <strain evidence="1">Glfc:IPQL:Cfum</strain>
    </source>
</reference>
<evidence type="ECO:0000313" key="2">
    <source>
        <dbReference type="Proteomes" id="UP001064048"/>
    </source>
</evidence>
<keyword evidence="2" id="KW-1185">Reference proteome</keyword>
<evidence type="ECO:0000313" key="1">
    <source>
        <dbReference type="EMBL" id="KAI8420730.1"/>
    </source>
</evidence>
<protein>
    <submittedName>
        <fullName evidence="1">Uncharacterized protein</fullName>
    </submittedName>
</protein>
<accession>A0ACC0J9E3</accession>
<dbReference type="EMBL" id="CM046113">
    <property type="protein sequence ID" value="KAI8420730.1"/>
    <property type="molecule type" value="Genomic_DNA"/>
</dbReference>
<gene>
    <name evidence="1" type="ORF">MSG28_007953</name>
</gene>